<comment type="caution">
    <text evidence="6">The sequence shown here is derived from an EMBL/GenBank/DDBJ whole genome shotgun (WGS) entry which is preliminary data.</text>
</comment>
<dbReference type="InterPro" id="IPR021922">
    <property type="entry name" value="Par3/HAL_N"/>
</dbReference>
<feature type="region of interest" description="Disordered" evidence="4">
    <location>
        <begin position="171"/>
        <end position="244"/>
    </location>
</feature>
<keyword evidence="1" id="KW-0132">Cell division</keyword>
<dbReference type="GO" id="GO:0051301">
    <property type="term" value="P:cell division"/>
    <property type="evidence" value="ECO:0007669"/>
    <property type="project" value="UniProtKB-KW"/>
</dbReference>
<dbReference type="GO" id="GO:0043296">
    <property type="term" value="C:apical junction complex"/>
    <property type="evidence" value="ECO:0007669"/>
    <property type="project" value="TreeGrafter"/>
</dbReference>
<dbReference type="GO" id="GO:0008104">
    <property type="term" value="P:intracellular protein localization"/>
    <property type="evidence" value="ECO:0007669"/>
    <property type="project" value="TreeGrafter"/>
</dbReference>
<evidence type="ECO:0000256" key="4">
    <source>
        <dbReference type="SAM" id="MobiDB-lite"/>
    </source>
</evidence>
<evidence type="ECO:0000256" key="2">
    <source>
        <dbReference type="ARBA" id="ARBA00022737"/>
    </source>
</evidence>
<dbReference type="EMBL" id="JAGFMF010011673">
    <property type="protein sequence ID" value="KAG8516617.1"/>
    <property type="molecule type" value="Genomic_DNA"/>
</dbReference>
<dbReference type="GO" id="GO:0005938">
    <property type="term" value="C:cell cortex"/>
    <property type="evidence" value="ECO:0007669"/>
    <property type="project" value="TreeGrafter"/>
</dbReference>
<dbReference type="GO" id="GO:0000226">
    <property type="term" value="P:microtubule cytoskeleton organization"/>
    <property type="evidence" value="ECO:0007669"/>
    <property type="project" value="TreeGrafter"/>
</dbReference>
<proteinExistence type="predicted"/>
<evidence type="ECO:0000256" key="3">
    <source>
        <dbReference type="ARBA" id="ARBA00023306"/>
    </source>
</evidence>
<feature type="compositionally biased region" description="Basic and acidic residues" evidence="4">
    <location>
        <begin position="32"/>
        <end position="52"/>
    </location>
</feature>
<dbReference type="PANTHER" id="PTHR16484">
    <property type="entry name" value="PARTITIONING DEFECTIVE 3 RELATED"/>
    <property type="match status" value="1"/>
</dbReference>
<accession>A0A8J6ACR0</accession>
<feature type="compositionally biased region" description="Basic and acidic residues" evidence="4">
    <location>
        <begin position="89"/>
        <end position="98"/>
    </location>
</feature>
<dbReference type="InterPro" id="IPR052213">
    <property type="entry name" value="PAR3"/>
</dbReference>
<evidence type="ECO:0000259" key="5">
    <source>
        <dbReference type="Pfam" id="PF12053"/>
    </source>
</evidence>
<organism evidence="6 7">
    <name type="scientific">Galemys pyrenaicus</name>
    <name type="common">Iberian desman</name>
    <name type="synonym">Pyrenean desman</name>
    <dbReference type="NCBI Taxonomy" id="202257"/>
    <lineage>
        <taxon>Eukaryota</taxon>
        <taxon>Metazoa</taxon>
        <taxon>Chordata</taxon>
        <taxon>Craniata</taxon>
        <taxon>Vertebrata</taxon>
        <taxon>Euteleostomi</taxon>
        <taxon>Mammalia</taxon>
        <taxon>Eutheria</taxon>
        <taxon>Laurasiatheria</taxon>
        <taxon>Eulipotyphla</taxon>
        <taxon>Talpidae</taxon>
        <taxon>Galemys</taxon>
    </lineage>
</organism>
<dbReference type="OrthoDB" id="6264899at2759"/>
<evidence type="ECO:0000313" key="6">
    <source>
        <dbReference type="EMBL" id="KAG8516617.1"/>
    </source>
</evidence>
<reference evidence="6" key="1">
    <citation type="journal article" date="2021" name="Evol. Appl.">
        <title>The genome of the Pyrenean desman and the effects of bottlenecks and inbreeding on the genomic landscape of an endangered species.</title>
        <authorList>
            <person name="Escoda L."/>
            <person name="Castresana J."/>
        </authorList>
    </citation>
    <scope>NUCLEOTIDE SEQUENCE</scope>
    <source>
        <strain evidence="6">IBE-C5619</strain>
    </source>
</reference>
<dbReference type="GO" id="GO:0045197">
    <property type="term" value="P:establishment or maintenance of epithelial cell apical/basal polarity"/>
    <property type="evidence" value="ECO:0007669"/>
    <property type="project" value="TreeGrafter"/>
</dbReference>
<dbReference type="Gene3D" id="3.10.20.90">
    <property type="entry name" value="Phosphatidylinositol 3-kinase Catalytic Subunit, Chain A, domain 1"/>
    <property type="match status" value="1"/>
</dbReference>
<name>A0A8J6ACR0_GALPY</name>
<gene>
    <name evidence="6" type="ORF">J0S82_004064</name>
</gene>
<evidence type="ECO:0000256" key="1">
    <source>
        <dbReference type="ARBA" id="ARBA00022618"/>
    </source>
</evidence>
<dbReference type="GO" id="GO:0051660">
    <property type="term" value="P:establishment of centrosome localization"/>
    <property type="evidence" value="ECO:0007669"/>
    <property type="project" value="TreeGrafter"/>
</dbReference>
<feature type="domain" description="Par3/HAL N-terminal" evidence="5">
    <location>
        <begin position="130"/>
        <end position="170"/>
    </location>
</feature>
<feature type="region of interest" description="Disordered" evidence="4">
    <location>
        <begin position="29"/>
        <end position="129"/>
    </location>
</feature>
<dbReference type="GO" id="GO:0007155">
    <property type="term" value="P:cell adhesion"/>
    <property type="evidence" value="ECO:0007669"/>
    <property type="project" value="TreeGrafter"/>
</dbReference>
<sequence length="328" mass="35115">MREVSLLGNFDDTFTEESIELVCAKTSAKLRGRGEESAALEPSREEKPRLETRVPSFPKGPAPSELERHTAPGRRRRARRDAEQVAGGFERRGGEREASPGLDQPPRTGAARAAVSEGRGPARGGGDGGMKVTVCFGRTRVVVPCGDGHMKVLSLIQQAVTRYRKAIAKEEVEEEEEEGEGAGINMALPGKGRRETEGRRGKGKCGGWAGASRAPPARGFGLQSSRHGPGQPGERGRSSCASAGGCDPHLARRLSLVPRGSGRRVGTGYWRPAEPALGAKPESSALGRRRSRVGRLFPGGQLLAVAIQPQAYLLSRPTGIGWEKELFW</sequence>
<keyword evidence="2" id="KW-0677">Repeat</keyword>
<dbReference type="GO" id="GO:0030010">
    <property type="term" value="P:establishment of cell polarity"/>
    <property type="evidence" value="ECO:0007669"/>
    <property type="project" value="TreeGrafter"/>
</dbReference>
<feature type="compositionally biased region" description="Acidic residues" evidence="4">
    <location>
        <begin position="171"/>
        <end position="180"/>
    </location>
</feature>
<dbReference type="Pfam" id="PF12053">
    <property type="entry name" value="Par3_HAL_N_term"/>
    <property type="match status" value="1"/>
</dbReference>
<dbReference type="PANTHER" id="PTHR16484:SF10">
    <property type="entry name" value="PARTITIONING DEFECTIVE 3 HOMOLOG"/>
    <property type="match status" value="1"/>
</dbReference>
<dbReference type="GO" id="GO:0035091">
    <property type="term" value="F:phosphatidylinositol binding"/>
    <property type="evidence" value="ECO:0007669"/>
    <property type="project" value="TreeGrafter"/>
</dbReference>
<dbReference type="GO" id="GO:0005912">
    <property type="term" value="C:adherens junction"/>
    <property type="evidence" value="ECO:0007669"/>
    <property type="project" value="TreeGrafter"/>
</dbReference>
<dbReference type="Proteomes" id="UP000700334">
    <property type="component" value="Unassembled WGS sequence"/>
</dbReference>
<evidence type="ECO:0000313" key="7">
    <source>
        <dbReference type="Proteomes" id="UP000700334"/>
    </source>
</evidence>
<keyword evidence="7" id="KW-1185">Reference proteome</keyword>
<keyword evidence="3" id="KW-0131">Cell cycle</keyword>
<dbReference type="GO" id="GO:0016324">
    <property type="term" value="C:apical plasma membrane"/>
    <property type="evidence" value="ECO:0007669"/>
    <property type="project" value="TreeGrafter"/>
</dbReference>
<protein>
    <submittedName>
        <fullName evidence="6">Partitioning defective 3</fullName>
    </submittedName>
</protein>
<dbReference type="AlphaFoldDB" id="A0A8J6ACR0"/>